<feature type="domain" description="HTH cro/C1-type" evidence="1">
    <location>
        <begin position="18"/>
        <end position="74"/>
    </location>
</feature>
<name>A0ABT5QYD0_9GAMM</name>
<sequence length="113" mass="12780">MGKIRKKDPLLIWLGAVRMEKGLSQQQVAEQIDGLSVRTLQRWEQGDGNPRLDQIRAVMQLYGVSGLDTSIGELKFRRVLTDDVRAAISKLPERFRRPILDLVIAIVQEANGK</sequence>
<dbReference type="InterPro" id="IPR010982">
    <property type="entry name" value="Lambda_DNA-bd_dom_sf"/>
</dbReference>
<dbReference type="SUPFAM" id="SSF47413">
    <property type="entry name" value="lambda repressor-like DNA-binding domains"/>
    <property type="match status" value="1"/>
</dbReference>
<dbReference type="InterPro" id="IPR001387">
    <property type="entry name" value="Cro/C1-type_HTH"/>
</dbReference>
<dbReference type="CDD" id="cd00093">
    <property type="entry name" value="HTH_XRE"/>
    <property type="match status" value="1"/>
</dbReference>
<dbReference type="PROSITE" id="PS50943">
    <property type="entry name" value="HTH_CROC1"/>
    <property type="match status" value="1"/>
</dbReference>
<dbReference type="Pfam" id="PF01381">
    <property type="entry name" value="HTH_3"/>
    <property type="match status" value="1"/>
</dbReference>
<evidence type="ECO:0000313" key="2">
    <source>
        <dbReference type="EMBL" id="MDD1792536.1"/>
    </source>
</evidence>
<accession>A0ABT5QYD0</accession>
<comment type="caution">
    <text evidence="2">The sequence shown here is derived from an EMBL/GenBank/DDBJ whole genome shotgun (WGS) entry which is preliminary data.</text>
</comment>
<protein>
    <submittedName>
        <fullName evidence="2">Helix-turn-helix domain-containing protein</fullName>
    </submittedName>
</protein>
<proteinExistence type="predicted"/>
<dbReference type="Proteomes" id="UP001149400">
    <property type="component" value="Unassembled WGS sequence"/>
</dbReference>
<gene>
    <name evidence="2" type="ORF">LRP50_05265</name>
</gene>
<dbReference type="Gene3D" id="1.10.260.40">
    <property type="entry name" value="lambda repressor-like DNA-binding domains"/>
    <property type="match status" value="1"/>
</dbReference>
<evidence type="ECO:0000259" key="1">
    <source>
        <dbReference type="PROSITE" id="PS50943"/>
    </source>
</evidence>
<reference evidence="2" key="1">
    <citation type="submission" date="2021-12" db="EMBL/GenBank/DDBJ databases">
        <title>Enterovibrio ZSDZ35 sp. nov. and Enterovibrio ZSDZ42 sp. nov., isolated from coastal seawater in Qingdao.</title>
        <authorList>
            <person name="Zhang P."/>
        </authorList>
    </citation>
    <scope>NUCLEOTIDE SEQUENCE</scope>
    <source>
        <strain evidence="2">ZSDZ42</strain>
    </source>
</reference>
<organism evidence="2 3">
    <name type="scientific">Enterovibrio gelatinilyticus</name>
    <dbReference type="NCBI Taxonomy" id="2899819"/>
    <lineage>
        <taxon>Bacteria</taxon>
        <taxon>Pseudomonadati</taxon>
        <taxon>Pseudomonadota</taxon>
        <taxon>Gammaproteobacteria</taxon>
        <taxon>Vibrionales</taxon>
        <taxon>Vibrionaceae</taxon>
        <taxon>Enterovibrio</taxon>
    </lineage>
</organism>
<dbReference type="SMART" id="SM00530">
    <property type="entry name" value="HTH_XRE"/>
    <property type="match status" value="1"/>
</dbReference>
<keyword evidence="3" id="KW-1185">Reference proteome</keyword>
<evidence type="ECO:0000313" key="3">
    <source>
        <dbReference type="Proteomes" id="UP001149400"/>
    </source>
</evidence>
<dbReference type="EMBL" id="JAJUBC010000004">
    <property type="protein sequence ID" value="MDD1792536.1"/>
    <property type="molecule type" value="Genomic_DNA"/>
</dbReference>
<dbReference type="RefSeq" id="WP_274163434.1">
    <property type="nucleotide sequence ID" value="NZ_JAJUBC010000004.1"/>
</dbReference>